<accession>A0ABW9XGP8</accession>
<proteinExistence type="predicted"/>
<gene>
    <name evidence="2" type="ORF">GTZ99_13640</name>
</gene>
<dbReference type="RefSeq" id="WP_161719769.1">
    <property type="nucleotide sequence ID" value="NZ_JAAAPO010000005.1"/>
</dbReference>
<dbReference type="InterPro" id="IPR054241">
    <property type="entry name" value="DUF6968"/>
</dbReference>
<evidence type="ECO:0000313" key="3">
    <source>
        <dbReference type="Proteomes" id="UP000753724"/>
    </source>
</evidence>
<protein>
    <recommendedName>
        <fullName evidence="1">DUF6968 domain-containing protein</fullName>
    </recommendedName>
</protein>
<dbReference type="EMBL" id="JAAAPO010000005">
    <property type="protein sequence ID" value="NBC37592.1"/>
    <property type="molecule type" value="Genomic_DNA"/>
</dbReference>
<organism evidence="2 3">
    <name type="scientific">Novosphingobium ovatum</name>
    <dbReference type="NCBI Taxonomy" id="1908523"/>
    <lineage>
        <taxon>Bacteria</taxon>
        <taxon>Pseudomonadati</taxon>
        <taxon>Pseudomonadota</taxon>
        <taxon>Alphaproteobacteria</taxon>
        <taxon>Sphingomonadales</taxon>
        <taxon>Sphingomonadaceae</taxon>
        <taxon>Novosphingobium</taxon>
    </lineage>
</organism>
<comment type="caution">
    <text evidence="2">The sequence shown here is derived from an EMBL/GenBank/DDBJ whole genome shotgun (WGS) entry which is preliminary data.</text>
</comment>
<keyword evidence="3" id="KW-1185">Reference proteome</keyword>
<reference evidence="3" key="1">
    <citation type="submission" date="2020-01" db="EMBL/GenBank/DDBJ databases">
        <title>Sphingomonas sp. strain CSW-10.</title>
        <authorList>
            <person name="Chen W.-M."/>
        </authorList>
    </citation>
    <scope>NUCLEOTIDE SEQUENCE [LARGE SCALE GENOMIC DNA]</scope>
    <source>
        <strain evidence="3">FSY-8</strain>
    </source>
</reference>
<sequence>MRVAVRHEKEAPFIERIFTVNGSPLACRFFQPEADGRDWACRTEIDWPQAPRKRRIMGVDPVQALLLAMAMVHCDLLTAREDLGWDVRWLDDTSLGLPLTPNLRDLDPQGWL</sequence>
<dbReference type="Proteomes" id="UP000753724">
    <property type="component" value="Unassembled WGS sequence"/>
</dbReference>
<evidence type="ECO:0000313" key="2">
    <source>
        <dbReference type="EMBL" id="NBC37592.1"/>
    </source>
</evidence>
<feature type="domain" description="DUF6968" evidence="1">
    <location>
        <begin position="15"/>
        <end position="98"/>
    </location>
</feature>
<name>A0ABW9XGP8_9SPHN</name>
<dbReference type="Pfam" id="PF22302">
    <property type="entry name" value="DUF6968"/>
    <property type="match status" value="1"/>
</dbReference>
<evidence type="ECO:0000259" key="1">
    <source>
        <dbReference type="Pfam" id="PF22302"/>
    </source>
</evidence>